<comment type="catalytic activity">
    <reaction evidence="1">
        <text>a 2'-deoxyribonucleoside 5'-diphosphate + ATP = a 2'-deoxyribonucleoside 5'-triphosphate + ADP</text>
        <dbReference type="Rhea" id="RHEA:44640"/>
        <dbReference type="ChEBI" id="CHEBI:30616"/>
        <dbReference type="ChEBI" id="CHEBI:61560"/>
        <dbReference type="ChEBI" id="CHEBI:73316"/>
        <dbReference type="ChEBI" id="CHEBI:456216"/>
        <dbReference type="EC" id="2.7.4.6"/>
    </reaction>
</comment>
<protein>
    <submittedName>
        <fullName evidence="4">Uncharacterized protein</fullName>
    </submittedName>
</protein>
<accession>A0AAP0I8K9</accession>
<dbReference type="InterPro" id="IPR036850">
    <property type="entry name" value="NDK-like_dom_sf"/>
</dbReference>
<feature type="region of interest" description="Disordered" evidence="3">
    <location>
        <begin position="1"/>
        <end position="24"/>
    </location>
</feature>
<dbReference type="SUPFAM" id="SSF54919">
    <property type="entry name" value="Nucleoside diphosphate kinase, NDK"/>
    <property type="match status" value="1"/>
</dbReference>
<dbReference type="Proteomes" id="UP001417504">
    <property type="component" value="Unassembled WGS sequence"/>
</dbReference>
<evidence type="ECO:0000256" key="2">
    <source>
        <dbReference type="ARBA" id="ARBA00000937"/>
    </source>
</evidence>
<dbReference type="GO" id="GO:0004550">
    <property type="term" value="F:nucleoside diphosphate kinase activity"/>
    <property type="evidence" value="ECO:0007669"/>
    <property type="project" value="UniProtKB-EC"/>
</dbReference>
<comment type="caution">
    <text evidence="4">The sequence shown here is derived from an EMBL/GenBank/DDBJ whole genome shotgun (WGS) entry which is preliminary data.</text>
</comment>
<evidence type="ECO:0000256" key="3">
    <source>
        <dbReference type="SAM" id="MobiDB-lite"/>
    </source>
</evidence>
<evidence type="ECO:0000313" key="4">
    <source>
        <dbReference type="EMBL" id="KAK9110281.1"/>
    </source>
</evidence>
<evidence type="ECO:0000313" key="5">
    <source>
        <dbReference type="Proteomes" id="UP001417504"/>
    </source>
</evidence>
<gene>
    <name evidence="4" type="ORF">Sjap_018341</name>
</gene>
<dbReference type="EMBL" id="JBBNAE010000007">
    <property type="protein sequence ID" value="KAK9110281.1"/>
    <property type="molecule type" value="Genomic_DNA"/>
</dbReference>
<name>A0AAP0I8K9_9MAGN</name>
<proteinExistence type="predicted"/>
<comment type="catalytic activity">
    <reaction evidence="2">
        <text>a ribonucleoside 5'-diphosphate + ATP = a ribonucleoside 5'-triphosphate + ADP</text>
        <dbReference type="Rhea" id="RHEA:18113"/>
        <dbReference type="ChEBI" id="CHEBI:30616"/>
        <dbReference type="ChEBI" id="CHEBI:57930"/>
        <dbReference type="ChEBI" id="CHEBI:61557"/>
        <dbReference type="ChEBI" id="CHEBI:456216"/>
        <dbReference type="EC" id="2.7.4.6"/>
    </reaction>
</comment>
<sequence length="87" mass="10044">MMNEVNREEVEDKKSPEGGSCKEDELRTEKMHAFIQVPFALTWLLHAGISYMADGLETAKDEINMWFKPEELVSYTSNAEKWVYGVN</sequence>
<evidence type="ECO:0000256" key="1">
    <source>
        <dbReference type="ARBA" id="ARBA00000082"/>
    </source>
</evidence>
<keyword evidence="5" id="KW-1185">Reference proteome</keyword>
<organism evidence="4 5">
    <name type="scientific">Stephania japonica</name>
    <dbReference type="NCBI Taxonomy" id="461633"/>
    <lineage>
        <taxon>Eukaryota</taxon>
        <taxon>Viridiplantae</taxon>
        <taxon>Streptophyta</taxon>
        <taxon>Embryophyta</taxon>
        <taxon>Tracheophyta</taxon>
        <taxon>Spermatophyta</taxon>
        <taxon>Magnoliopsida</taxon>
        <taxon>Ranunculales</taxon>
        <taxon>Menispermaceae</taxon>
        <taxon>Menispermoideae</taxon>
        <taxon>Cissampelideae</taxon>
        <taxon>Stephania</taxon>
    </lineage>
</organism>
<reference evidence="4 5" key="1">
    <citation type="submission" date="2024-01" db="EMBL/GenBank/DDBJ databases">
        <title>Genome assemblies of Stephania.</title>
        <authorList>
            <person name="Yang L."/>
        </authorList>
    </citation>
    <scope>NUCLEOTIDE SEQUENCE [LARGE SCALE GENOMIC DNA]</scope>
    <source>
        <strain evidence="4">QJT</strain>
        <tissue evidence="4">Leaf</tissue>
    </source>
</reference>
<dbReference type="AlphaFoldDB" id="A0AAP0I8K9"/>